<accession>A0A413RJL0</accession>
<keyword evidence="3" id="KW-1185">Reference proteome</keyword>
<dbReference type="RefSeq" id="WP_118767935.1">
    <property type="nucleotide sequence ID" value="NZ_QWKP01000211.1"/>
</dbReference>
<feature type="compositionally biased region" description="Basic and acidic residues" evidence="1">
    <location>
        <begin position="63"/>
        <end position="73"/>
    </location>
</feature>
<sequence length="89" mass="9769">MKPSAYRKWSTQDRGQAEALLEYEASLCPGCGMPRHAAWDPRSMGGWVADAHPCEACEIRDQKAKEDGNEKPHVFVTVRPAQDAATPAS</sequence>
<evidence type="ECO:0000256" key="1">
    <source>
        <dbReference type="SAM" id="MobiDB-lite"/>
    </source>
</evidence>
<dbReference type="OrthoDB" id="5148531at2"/>
<dbReference type="AlphaFoldDB" id="A0A413RJL0"/>
<reference evidence="2 3" key="1">
    <citation type="submission" date="2018-08" db="EMBL/GenBank/DDBJ databases">
        <title>Cellulomonas rhizosphaerae sp. nov., a novel actinomycete isolated from soil.</title>
        <authorList>
            <person name="Tian Y."/>
        </authorList>
    </citation>
    <scope>NUCLEOTIDE SEQUENCE [LARGE SCALE GENOMIC DNA]</scope>
    <source>
        <strain evidence="2 3">NEAU-TCZ24</strain>
    </source>
</reference>
<organism evidence="2 3">
    <name type="scientific">Cellulomonas rhizosphaerae</name>
    <dbReference type="NCBI Taxonomy" id="2293719"/>
    <lineage>
        <taxon>Bacteria</taxon>
        <taxon>Bacillati</taxon>
        <taxon>Actinomycetota</taxon>
        <taxon>Actinomycetes</taxon>
        <taxon>Micrococcales</taxon>
        <taxon>Cellulomonadaceae</taxon>
        <taxon>Cellulomonas</taxon>
    </lineage>
</organism>
<proteinExistence type="predicted"/>
<evidence type="ECO:0000313" key="3">
    <source>
        <dbReference type="Proteomes" id="UP000283374"/>
    </source>
</evidence>
<dbReference type="Proteomes" id="UP000283374">
    <property type="component" value="Unassembled WGS sequence"/>
</dbReference>
<dbReference type="EMBL" id="QWKP01000211">
    <property type="protein sequence ID" value="RHA38742.1"/>
    <property type="molecule type" value="Genomic_DNA"/>
</dbReference>
<feature type="region of interest" description="Disordered" evidence="1">
    <location>
        <begin position="63"/>
        <end position="89"/>
    </location>
</feature>
<evidence type="ECO:0000313" key="2">
    <source>
        <dbReference type="EMBL" id="RHA38742.1"/>
    </source>
</evidence>
<gene>
    <name evidence="2" type="ORF">D1825_13495</name>
</gene>
<comment type="caution">
    <text evidence="2">The sequence shown here is derived from an EMBL/GenBank/DDBJ whole genome shotgun (WGS) entry which is preliminary data.</text>
</comment>
<name>A0A413RJL0_9CELL</name>
<protein>
    <submittedName>
        <fullName evidence="2">Uncharacterized protein</fullName>
    </submittedName>
</protein>